<evidence type="ECO:0000256" key="3">
    <source>
        <dbReference type="ARBA" id="ARBA00022664"/>
    </source>
</evidence>
<dbReference type="EMBL" id="BBXM02000001">
    <property type="protein sequence ID" value="GIC85812.1"/>
    <property type="molecule type" value="Genomic_DNA"/>
</dbReference>
<feature type="region of interest" description="Disordered" evidence="8">
    <location>
        <begin position="1"/>
        <end position="120"/>
    </location>
</feature>
<evidence type="ECO:0000256" key="6">
    <source>
        <dbReference type="ARBA" id="ARBA00023187"/>
    </source>
</evidence>
<dbReference type="GO" id="GO:0006397">
    <property type="term" value="P:mRNA processing"/>
    <property type="evidence" value="ECO:0007669"/>
    <property type="project" value="UniProtKB-KW"/>
</dbReference>
<feature type="compositionally biased region" description="Basic and acidic residues" evidence="8">
    <location>
        <begin position="46"/>
        <end position="86"/>
    </location>
</feature>
<accession>A0A8E0UU06</accession>
<dbReference type="AlphaFoldDB" id="A0A8E0UU06"/>
<feature type="compositionally biased region" description="Polar residues" evidence="8">
    <location>
        <begin position="98"/>
        <end position="108"/>
    </location>
</feature>
<evidence type="ECO:0000259" key="9">
    <source>
        <dbReference type="Pfam" id="PF04696"/>
    </source>
</evidence>
<dbReference type="PANTHER" id="PTHR12707:SF0">
    <property type="entry name" value="PININ"/>
    <property type="match status" value="1"/>
</dbReference>
<dbReference type="InterPro" id="IPR006786">
    <property type="entry name" value="Pinin_SDK_MemA"/>
</dbReference>
<evidence type="ECO:0000256" key="4">
    <source>
        <dbReference type="ARBA" id="ARBA00023015"/>
    </source>
</evidence>
<keyword evidence="7" id="KW-0539">Nucleus</keyword>
<reference evidence="10" key="1">
    <citation type="journal article" date="2015" name="Genome Announc.">
        <title>Draft Genome Sequence of the Pathogenic Filamentous Fungus Aspergillus udagawae Strain IFM 46973T.</title>
        <authorList>
            <person name="Kusuya Y."/>
            <person name="Takahashi-Nakaguchi A."/>
            <person name="Takahashi H."/>
            <person name="Yaguchi T."/>
        </authorList>
    </citation>
    <scope>NUCLEOTIDE SEQUENCE</scope>
    <source>
        <strain evidence="10">IFM 46973</strain>
    </source>
</reference>
<dbReference type="RefSeq" id="XP_043143078.1">
    <property type="nucleotide sequence ID" value="XM_043287143.1"/>
</dbReference>
<feature type="region of interest" description="Disordered" evidence="8">
    <location>
        <begin position="204"/>
        <end position="311"/>
    </location>
</feature>
<dbReference type="GO" id="GO:0008380">
    <property type="term" value="P:RNA splicing"/>
    <property type="evidence" value="ECO:0007669"/>
    <property type="project" value="UniProtKB-KW"/>
</dbReference>
<dbReference type="InterPro" id="IPR039853">
    <property type="entry name" value="Pinin"/>
</dbReference>
<reference evidence="10" key="2">
    <citation type="submission" date="2021-01" db="EMBL/GenBank/DDBJ databases">
        <title>Pan-genome distribution and transcriptional activeness of fungal secondary metabolism genes in Aspergillus section Fumigati.</title>
        <authorList>
            <person name="Takahashi H."/>
            <person name="Umemura M."/>
            <person name="Ninomiya A."/>
            <person name="Kusuya Y."/>
            <person name="Urayama S."/>
            <person name="Shimizu M."/>
            <person name="Watanabe A."/>
            <person name="Kamei K."/>
            <person name="Yaguchi T."/>
            <person name="Hagiwara D."/>
        </authorList>
    </citation>
    <scope>NUCLEOTIDE SEQUENCE</scope>
    <source>
        <strain evidence="10">IFM 46973</strain>
    </source>
</reference>
<evidence type="ECO:0000313" key="10">
    <source>
        <dbReference type="EMBL" id="GIC85812.1"/>
    </source>
</evidence>
<feature type="domain" description="Pinin/SDK/MemA protein" evidence="9">
    <location>
        <begin position="83"/>
        <end position="198"/>
    </location>
</feature>
<comment type="subcellular location">
    <subcellularLocation>
        <location evidence="1">Nucleus</location>
    </subcellularLocation>
</comment>
<proteinExistence type="inferred from homology"/>
<keyword evidence="3" id="KW-0507">mRNA processing</keyword>
<evidence type="ECO:0000256" key="8">
    <source>
        <dbReference type="SAM" id="MobiDB-lite"/>
    </source>
</evidence>
<gene>
    <name evidence="10" type="ORF">Aud_001652</name>
</gene>
<name>A0A8E0UU06_9EURO</name>
<dbReference type="Pfam" id="PF04696">
    <property type="entry name" value="Pinin_SDK_memA"/>
    <property type="match status" value="1"/>
</dbReference>
<dbReference type="Proteomes" id="UP000036893">
    <property type="component" value="Unassembled WGS sequence"/>
</dbReference>
<dbReference type="GO" id="GO:0071013">
    <property type="term" value="C:catalytic step 2 spliceosome"/>
    <property type="evidence" value="ECO:0007669"/>
    <property type="project" value="TreeGrafter"/>
</dbReference>
<comment type="similarity">
    <text evidence="2">Belongs to the pinin family.</text>
</comment>
<dbReference type="GeneID" id="66989128"/>
<evidence type="ECO:0000256" key="2">
    <source>
        <dbReference type="ARBA" id="ARBA00010386"/>
    </source>
</evidence>
<keyword evidence="5" id="KW-0804">Transcription</keyword>
<keyword evidence="6" id="KW-0508">mRNA splicing</keyword>
<feature type="compositionally biased region" description="Basic and acidic residues" evidence="8">
    <location>
        <begin position="110"/>
        <end position="120"/>
    </location>
</feature>
<feature type="compositionally biased region" description="Basic and acidic residues" evidence="8">
    <location>
        <begin position="246"/>
        <end position="268"/>
    </location>
</feature>
<evidence type="ECO:0000313" key="11">
    <source>
        <dbReference type="Proteomes" id="UP000036893"/>
    </source>
</evidence>
<evidence type="ECO:0000256" key="5">
    <source>
        <dbReference type="ARBA" id="ARBA00023163"/>
    </source>
</evidence>
<dbReference type="PANTHER" id="PTHR12707">
    <property type="entry name" value="PINN"/>
    <property type="match status" value="1"/>
</dbReference>
<evidence type="ECO:0000256" key="7">
    <source>
        <dbReference type="ARBA" id="ARBA00023242"/>
    </source>
</evidence>
<feature type="compositionally biased region" description="Acidic residues" evidence="8">
    <location>
        <begin position="296"/>
        <end position="311"/>
    </location>
</feature>
<evidence type="ECO:0000256" key="1">
    <source>
        <dbReference type="ARBA" id="ARBA00004123"/>
    </source>
</evidence>
<keyword evidence="4" id="KW-0805">Transcription regulation</keyword>
<comment type="caution">
    <text evidence="10">The sequence shown here is derived from an EMBL/GenBank/DDBJ whole genome shotgun (WGS) entry which is preliminary data.</text>
</comment>
<sequence>MAEGTLASAVAVPEQDILAPSPDATLKRRNSSTTDPDPDNKRRRLSAQEEKDHPASDRKPSFSDTAEQRPDRRTGRQANGRDEERKRGQRLFGALLGTLSQRSTTAAQNRRADIERKQQDKLKLQDKEYDELKKKKREERAALRKEEQRYYEEESMRTRHSNLLAMAHFLKTESEPVLYYKPWQLRPEDEDLIRRQVEEAEATISRERAEFEACHPPQEGRESKKENETQTGNQHEAPQPDAGVQEPKDTTDESSDKGNAETNQDHNIEAALPETINDVPVSVNHTDSDDHRAADDDGGEVVEDNEDTVIY</sequence>
<organism evidence="10 11">
    <name type="scientific">Aspergillus udagawae</name>
    <dbReference type="NCBI Taxonomy" id="91492"/>
    <lineage>
        <taxon>Eukaryota</taxon>
        <taxon>Fungi</taxon>
        <taxon>Dikarya</taxon>
        <taxon>Ascomycota</taxon>
        <taxon>Pezizomycotina</taxon>
        <taxon>Eurotiomycetes</taxon>
        <taxon>Eurotiomycetidae</taxon>
        <taxon>Eurotiales</taxon>
        <taxon>Aspergillaceae</taxon>
        <taxon>Aspergillus</taxon>
        <taxon>Aspergillus subgen. Fumigati</taxon>
    </lineage>
</organism>
<feature type="compositionally biased region" description="Basic and acidic residues" evidence="8">
    <location>
        <begin position="204"/>
        <end position="228"/>
    </location>
</feature>
<feature type="compositionally biased region" description="Basic and acidic residues" evidence="8">
    <location>
        <begin position="286"/>
        <end position="295"/>
    </location>
</feature>
<protein>
    <recommendedName>
        <fullName evidence="9">Pinin/SDK/MemA protein domain-containing protein</fullName>
    </recommendedName>
</protein>